<keyword evidence="1" id="KW-0472">Membrane</keyword>
<keyword evidence="3" id="KW-1185">Reference proteome</keyword>
<sequence>MVSKVDARAPCAYLPRMPRSVRFSGVLMMGAVLLAMPSLAQSPRAAAGPRAIGTFGAWTAATVTESGHKVCYALARATRPGSTRDAPTLTVSHRPDRRDQVAFQGGSNRFQRNATAAVKVGDTDLAFYTHADTAYARDNAAAIAALRAGREAVATVPGPNGRGTANETFSLSGFTAAYEAISRECPAARR</sequence>
<gene>
    <name evidence="2" type="ORF">C8P66_1365</name>
</gene>
<dbReference type="AlphaFoldDB" id="A0A2W7HV82"/>
<evidence type="ECO:0000256" key="1">
    <source>
        <dbReference type="SAM" id="Phobius"/>
    </source>
</evidence>
<name>A0A2W7HV82_9PROT</name>
<reference evidence="2 3" key="1">
    <citation type="submission" date="2018-06" db="EMBL/GenBank/DDBJ databases">
        <title>Genomic Encyclopedia of Archaeal and Bacterial Type Strains, Phase II (KMG-II): from individual species to whole genera.</title>
        <authorList>
            <person name="Goeker M."/>
        </authorList>
    </citation>
    <scope>NUCLEOTIDE SEQUENCE [LARGE SCALE GENOMIC DNA]</scope>
    <source>
        <strain evidence="2 3">DSM 24525</strain>
    </source>
</reference>
<evidence type="ECO:0000313" key="3">
    <source>
        <dbReference type="Proteomes" id="UP000249688"/>
    </source>
</evidence>
<keyword evidence="1" id="KW-0812">Transmembrane</keyword>
<keyword evidence="1" id="KW-1133">Transmembrane helix</keyword>
<dbReference type="InterPro" id="IPR010642">
    <property type="entry name" value="Invasion_prot_B"/>
</dbReference>
<accession>A0A2W7HV82</accession>
<dbReference type="InterPro" id="IPR038696">
    <property type="entry name" value="IalB_sf"/>
</dbReference>
<feature type="transmembrane region" description="Helical" evidence="1">
    <location>
        <begin position="21"/>
        <end position="40"/>
    </location>
</feature>
<dbReference type="Gene3D" id="2.60.40.1880">
    <property type="entry name" value="Invasion associated locus B (IalB) protein"/>
    <property type="match status" value="1"/>
</dbReference>
<comment type="caution">
    <text evidence="2">The sequence shown here is derived from an EMBL/GenBank/DDBJ whole genome shotgun (WGS) entry which is preliminary data.</text>
</comment>
<protein>
    <recommendedName>
        <fullName evidence="4">Invasion protein IalB</fullName>
    </recommendedName>
</protein>
<dbReference type="EMBL" id="QKYU01000036">
    <property type="protein sequence ID" value="PZW38651.1"/>
    <property type="molecule type" value="Genomic_DNA"/>
</dbReference>
<dbReference type="Proteomes" id="UP000249688">
    <property type="component" value="Unassembled WGS sequence"/>
</dbReference>
<dbReference type="Pfam" id="PF06776">
    <property type="entry name" value="IalB"/>
    <property type="match status" value="1"/>
</dbReference>
<organism evidence="2 3">
    <name type="scientific">Humitalea rosea</name>
    <dbReference type="NCBI Taxonomy" id="990373"/>
    <lineage>
        <taxon>Bacteria</taxon>
        <taxon>Pseudomonadati</taxon>
        <taxon>Pseudomonadota</taxon>
        <taxon>Alphaproteobacteria</taxon>
        <taxon>Acetobacterales</taxon>
        <taxon>Roseomonadaceae</taxon>
        <taxon>Humitalea</taxon>
    </lineage>
</organism>
<evidence type="ECO:0000313" key="2">
    <source>
        <dbReference type="EMBL" id="PZW38651.1"/>
    </source>
</evidence>
<evidence type="ECO:0008006" key="4">
    <source>
        <dbReference type="Google" id="ProtNLM"/>
    </source>
</evidence>
<proteinExistence type="predicted"/>